<sequence length="85" mass="9373">MPNVPPGREKKYRPHPFSWVPAEGQRHASDDQRPAGGWPDDTEVTTLCSQQVRASTGDLAWLWPTCAACNTEARKLAGFPAADLR</sequence>
<dbReference type="Gene3D" id="2.30.30.990">
    <property type="entry name" value="Malonyl-[acyl-carrier protein] O-methyltransferase, zinc-finger motif"/>
    <property type="match status" value="1"/>
</dbReference>
<dbReference type="STRING" id="455193.SAMN05421805_103269"/>
<evidence type="ECO:0000313" key="2">
    <source>
        <dbReference type="EMBL" id="RKT84342.1"/>
    </source>
</evidence>
<keyword evidence="5" id="KW-1185">Reference proteome</keyword>
<keyword evidence="3" id="KW-0863">Zinc-finger</keyword>
<reference evidence="2 5" key="2">
    <citation type="submission" date="2018-10" db="EMBL/GenBank/DDBJ databases">
        <title>Sequencing the genomes of 1000 actinobacteria strains.</title>
        <authorList>
            <person name="Klenk H.-P."/>
        </authorList>
    </citation>
    <scope>NUCLEOTIDE SEQUENCE [LARGE SCALE GENOMIC DNA]</scope>
    <source>
        <strain evidence="2 5">DSM 45119</strain>
    </source>
</reference>
<dbReference type="Pfam" id="PF16827">
    <property type="entry name" value="zf-HC3"/>
    <property type="match status" value="1"/>
</dbReference>
<dbReference type="GO" id="GO:0008270">
    <property type="term" value="F:zinc ion binding"/>
    <property type="evidence" value="ECO:0007669"/>
    <property type="project" value="UniProtKB-KW"/>
</dbReference>
<dbReference type="EMBL" id="FOUP01000003">
    <property type="protein sequence ID" value="SFN21420.1"/>
    <property type="molecule type" value="Genomic_DNA"/>
</dbReference>
<dbReference type="Proteomes" id="UP000270697">
    <property type="component" value="Unassembled WGS sequence"/>
</dbReference>
<dbReference type="AlphaFoldDB" id="A0A1I4X7S6"/>
<keyword evidence="3" id="KW-0862">Zinc</keyword>
<feature type="region of interest" description="Disordered" evidence="1">
    <location>
        <begin position="1"/>
        <end position="42"/>
    </location>
</feature>
<name>A0A1I4X7S6_9PSEU</name>
<keyword evidence="3" id="KW-0479">Metal-binding</keyword>
<proteinExistence type="predicted"/>
<dbReference type="RefSeq" id="WP_093150565.1">
    <property type="nucleotide sequence ID" value="NZ_FOUP01000003.1"/>
</dbReference>
<accession>A0A1I4X7S6</accession>
<dbReference type="Proteomes" id="UP000199398">
    <property type="component" value="Unassembled WGS sequence"/>
</dbReference>
<evidence type="ECO:0000313" key="4">
    <source>
        <dbReference type="Proteomes" id="UP000199398"/>
    </source>
</evidence>
<dbReference type="InterPro" id="IPR031795">
    <property type="entry name" value="Zf-HC3"/>
</dbReference>
<dbReference type="EMBL" id="RBXX01000002">
    <property type="protein sequence ID" value="RKT84342.1"/>
    <property type="molecule type" value="Genomic_DNA"/>
</dbReference>
<feature type="compositionally biased region" description="Basic and acidic residues" evidence="1">
    <location>
        <begin position="24"/>
        <end position="33"/>
    </location>
</feature>
<dbReference type="OrthoDB" id="3556580at2"/>
<evidence type="ECO:0000313" key="3">
    <source>
        <dbReference type="EMBL" id="SFN21420.1"/>
    </source>
</evidence>
<evidence type="ECO:0000313" key="5">
    <source>
        <dbReference type="Proteomes" id="UP000270697"/>
    </source>
</evidence>
<gene>
    <name evidence="2" type="ORF">ATL45_2653</name>
    <name evidence="3" type="ORF">SAMN05421805_103269</name>
</gene>
<evidence type="ECO:0000256" key="1">
    <source>
        <dbReference type="SAM" id="MobiDB-lite"/>
    </source>
</evidence>
<protein>
    <submittedName>
        <fullName evidence="2">Zinc finger protein</fullName>
    </submittedName>
    <submittedName>
        <fullName evidence="3">Zinc-finger</fullName>
    </submittedName>
</protein>
<reference evidence="3 4" key="1">
    <citation type="submission" date="2016-10" db="EMBL/GenBank/DDBJ databases">
        <authorList>
            <person name="de Groot N.N."/>
        </authorList>
    </citation>
    <scope>NUCLEOTIDE SEQUENCE [LARGE SCALE GENOMIC DNA]</scope>
    <source>
        <strain evidence="3 4">CPCC 201259</strain>
    </source>
</reference>
<organism evidence="3 4">
    <name type="scientific">Saccharopolyspora antimicrobica</name>
    <dbReference type="NCBI Taxonomy" id="455193"/>
    <lineage>
        <taxon>Bacteria</taxon>
        <taxon>Bacillati</taxon>
        <taxon>Actinomycetota</taxon>
        <taxon>Actinomycetes</taxon>
        <taxon>Pseudonocardiales</taxon>
        <taxon>Pseudonocardiaceae</taxon>
        <taxon>Saccharopolyspora</taxon>
    </lineage>
</organism>